<dbReference type="KEGG" id="eiv:EIN_251740"/>
<accession>A0A0A1UEI5</accession>
<evidence type="ECO:0000313" key="1">
    <source>
        <dbReference type="EMBL" id="ELP94990.1"/>
    </source>
</evidence>
<name>A0A0A1UEI5_ENTIV</name>
<proteinExistence type="predicted"/>
<keyword evidence="2" id="KW-1185">Reference proteome</keyword>
<dbReference type="VEuPathDB" id="AmoebaDB:EIN_251740"/>
<dbReference type="Proteomes" id="UP000014680">
    <property type="component" value="Unassembled WGS sequence"/>
</dbReference>
<dbReference type="InterPro" id="IPR016024">
    <property type="entry name" value="ARM-type_fold"/>
</dbReference>
<dbReference type="Gene3D" id="1.25.10.10">
    <property type="entry name" value="Leucine-rich Repeat Variant"/>
    <property type="match status" value="1"/>
</dbReference>
<dbReference type="RefSeq" id="XP_004261761.1">
    <property type="nucleotide sequence ID" value="XM_004261713.1"/>
</dbReference>
<dbReference type="InterPro" id="IPR011989">
    <property type="entry name" value="ARM-like"/>
</dbReference>
<dbReference type="AlphaFoldDB" id="A0A0A1UEI5"/>
<gene>
    <name evidence="1" type="ORF">EIN_251740</name>
</gene>
<dbReference type="GeneID" id="14893846"/>
<reference evidence="1 2" key="1">
    <citation type="submission" date="2012-10" db="EMBL/GenBank/DDBJ databases">
        <authorList>
            <person name="Zafar N."/>
            <person name="Inman J."/>
            <person name="Hall N."/>
            <person name="Lorenzi H."/>
            <person name="Caler E."/>
        </authorList>
    </citation>
    <scope>NUCLEOTIDE SEQUENCE [LARGE SCALE GENOMIC DNA]</scope>
    <source>
        <strain evidence="1 2">IP1</strain>
    </source>
</reference>
<dbReference type="SUPFAM" id="SSF48371">
    <property type="entry name" value="ARM repeat"/>
    <property type="match status" value="1"/>
</dbReference>
<protein>
    <submittedName>
        <fullName evidence="1">Uncharacterized protein</fullName>
    </submittedName>
</protein>
<sequence>MTVIDEAFKKIDSGMKTKNKRFVKLLWKQTTVFDKLCNFAANDNYPFDISSRALFLLSELTVNKNFFQSFAHDSLNTMLPRLNKILTPPFKMANDPLVQSTFFLLANIILYSDFSRPYVLTVEFLNQFVAIADFYLTKERNIYDSLLMMVYALVTITPQSECIVDLTLKYLPLLGQHFRDDTSTMLTLKCLRMLSCYNDGQLVCKTSNVTFVFETLKDVSLFGASDMNFVIIETVNNFLTKNPCIAEKYMAVYRNLVKNLPNLVVSSDTMLNSMANILQHYPYQVQLLDIILDQCLFKVVLDAMKSPHVLISQSAIQLVELAFQISKCEYQCFSKLFNLEITSAVCEALQISVKECRKQHTTVLVDLLISLFDVCSSNDQMFLSRYIEQMEETEGLDTLNNVSQIYQFLSLKVNKFVFMLKRSIEEIIKSVITDL</sequence>
<dbReference type="EMBL" id="KB206169">
    <property type="protein sequence ID" value="ELP94990.1"/>
    <property type="molecule type" value="Genomic_DNA"/>
</dbReference>
<organism evidence="1 2">
    <name type="scientific">Entamoeba invadens IP1</name>
    <dbReference type="NCBI Taxonomy" id="370355"/>
    <lineage>
        <taxon>Eukaryota</taxon>
        <taxon>Amoebozoa</taxon>
        <taxon>Evosea</taxon>
        <taxon>Archamoebae</taxon>
        <taxon>Mastigamoebida</taxon>
        <taxon>Entamoebidae</taxon>
        <taxon>Entamoeba</taxon>
    </lineage>
</organism>
<evidence type="ECO:0000313" key="2">
    <source>
        <dbReference type="Proteomes" id="UP000014680"/>
    </source>
</evidence>